<evidence type="ECO:0000313" key="3">
    <source>
        <dbReference type="EMBL" id="MDP9749947.1"/>
    </source>
</evidence>
<evidence type="ECO:0000256" key="2">
    <source>
        <dbReference type="ARBA" id="ARBA00022795"/>
    </source>
</evidence>
<keyword evidence="4" id="KW-1185">Reference proteome</keyword>
<dbReference type="Pfam" id="PF03963">
    <property type="entry name" value="FlgD"/>
    <property type="match status" value="1"/>
</dbReference>
<comment type="caution">
    <text evidence="3">The sequence shown here is derived from an EMBL/GenBank/DDBJ whole genome shotgun (WGS) entry which is preliminary data.</text>
</comment>
<protein>
    <submittedName>
        <fullName evidence="3">Flagellar basal-body rod modification protein FlgD</fullName>
    </submittedName>
</protein>
<dbReference type="EMBL" id="JAURUP010000003">
    <property type="protein sequence ID" value="MDP9749947.1"/>
    <property type="molecule type" value="Genomic_DNA"/>
</dbReference>
<keyword evidence="3" id="KW-0966">Cell projection</keyword>
<dbReference type="Proteomes" id="UP001223886">
    <property type="component" value="Unassembled WGS sequence"/>
</dbReference>
<keyword evidence="3" id="KW-0969">Cilium</keyword>
<sequence length="131" mass="14616">MEVNTNYSFSNVYNNSEITSKKQLGKDDFLKLLVAQLKNQNPLNPMDDKEFIAQLAQFSTLEQMQNLNTSFSAVRAINLLGKNIYATVTDNNGESKAVEGKVDAVYKQNEEYFLEVNGIDVPLDAVTAVSE</sequence>
<accession>A0ABT9M1G7</accession>
<keyword evidence="2" id="KW-1005">Bacterial flagellum biogenesis</keyword>
<reference evidence="3 4" key="1">
    <citation type="submission" date="2023-07" db="EMBL/GenBank/DDBJ databases">
        <title>Genomic Encyclopedia of Type Strains, Phase IV (KMG-IV): sequencing the most valuable type-strain genomes for metagenomic binning, comparative biology and taxonomic classification.</title>
        <authorList>
            <person name="Goeker M."/>
        </authorList>
    </citation>
    <scope>NUCLEOTIDE SEQUENCE [LARGE SCALE GENOMIC DNA]</scope>
    <source>
        <strain evidence="3 4">DSM 25963</strain>
    </source>
</reference>
<evidence type="ECO:0000256" key="1">
    <source>
        <dbReference type="ARBA" id="ARBA00010577"/>
    </source>
</evidence>
<comment type="similarity">
    <text evidence="1">Belongs to the FlgD family.</text>
</comment>
<gene>
    <name evidence="3" type="ORF">J2S24_000411</name>
</gene>
<evidence type="ECO:0000313" key="4">
    <source>
        <dbReference type="Proteomes" id="UP001223886"/>
    </source>
</evidence>
<organism evidence="3 4">
    <name type="scientific">Thermoanaerobacter pentosaceus</name>
    <dbReference type="NCBI Taxonomy" id="694059"/>
    <lineage>
        <taxon>Bacteria</taxon>
        <taxon>Bacillati</taxon>
        <taxon>Bacillota</taxon>
        <taxon>Clostridia</taxon>
        <taxon>Thermoanaerobacterales</taxon>
        <taxon>Thermoanaerobacteraceae</taxon>
        <taxon>Thermoanaerobacter</taxon>
    </lineage>
</organism>
<dbReference type="InterPro" id="IPR005648">
    <property type="entry name" value="FlgD"/>
</dbReference>
<name>A0ABT9M1G7_9THEO</name>
<proteinExistence type="inferred from homology"/>
<keyword evidence="3" id="KW-0282">Flagellum</keyword>
<dbReference type="RefSeq" id="WP_012995285.1">
    <property type="nucleotide sequence ID" value="NZ_JAURUP010000003.1"/>
</dbReference>